<dbReference type="NCBIfam" id="TIGR02047">
    <property type="entry name" value="CadR-PbrR"/>
    <property type="match status" value="1"/>
</dbReference>
<dbReference type="PRINTS" id="PR00040">
    <property type="entry name" value="HTHMERR"/>
</dbReference>
<dbReference type="EMBL" id="CP098023">
    <property type="protein sequence ID" value="WKD49858.1"/>
    <property type="molecule type" value="Genomic_DNA"/>
</dbReference>
<protein>
    <submittedName>
        <fullName evidence="3">Cd(II)/Pb(II)-responsive transcriptional regulator</fullName>
    </submittedName>
</protein>
<reference evidence="3 4" key="1">
    <citation type="submission" date="2022-05" db="EMBL/GenBank/DDBJ databases">
        <title>Microbulbifer sp. nov., isolated from sponge.</title>
        <authorList>
            <person name="Gao L."/>
        </authorList>
    </citation>
    <scope>NUCLEOTIDE SEQUENCE [LARGE SCALE GENOMIC DNA]</scope>
    <source>
        <strain evidence="3 4">MI-G</strain>
    </source>
</reference>
<sequence>MSYRIGEAARRVGCKVETVRYYEQVGLLPEPARTEGNFRLYSEAHLEQLRFIRHCRSLNIPLEDIRNLLELKMRPSENCAEINELVDEHIRRVEEQMDLLVQLRQSLQELRDQCIGPEATGTCEIIRRLSNCKCHGEADSKV</sequence>
<keyword evidence="4" id="KW-1185">Reference proteome</keyword>
<dbReference type="Proteomes" id="UP001321520">
    <property type="component" value="Chromosome"/>
</dbReference>
<dbReference type="InterPro" id="IPR047057">
    <property type="entry name" value="MerR_fam"/>
</dbReference>
<dbReference type="SMART" id="SM00422">
    <property type="entry name" value="HTH_MERR"/>
    <property type="match status" value="1"/>
</dbReference>
<dbReference type="PROSITE" id="PS00552">
    <property type="entry name" value="HTH_MERR_1"/>
    <property type="match status" value="1"/>
</dbReference>
<feature type="domain" description="HTH merR-type" evidence="2">
    <location>
        <begin position="1"/>
        <end position="71"/>
    </location>
</feature>
<dbReference type="Gene3D" id="1.10.1660.10">
    <property type="match status" value="1"/>
</dbReference>
<dbReference type="CDD" id="cd04784">
    <property type="entry name" value="HTH_CadR-PbrR"/>
    <property type="match status" value="1"/>
</dbReference>
<dbReference type="RefSeq" id="WP_301415703.1">
    <property type="nucleotide sequence ID" value="NZ_CP098023.1"/>
</dbReference>
<dbReference type="PROSITE" id="PS50937">
    <property type="entry name" value="HTH_MERR_2"/>
    <property type="match status" value="1"/>
</dbReference>
<accession>A0ABY9EA07</accession>
<evidence type="ECO:0000256" key="1">
    <source>
        <dbReference type="ARBA" id="ARBA00023125"/>
    </source>
</evidence>
<dbReference type="Pfam" id="PF13411">
    <property type="entry name" value="MerR_1"/>
    <property type="match status" value="1"/>
</dbReference>
<dbReference type="InterPro" id="IPR000551">
    <property type="entry name" value="MerR-type_HTH_dom"/>
</dbReference>
<proteinExistence type="predicted"/>
<keyword evidence="1" id="KW-0238">DNA-binding</keyword>
<gene>
    <name evidence="3" type="primary">cadR</name>
    <name evidence="3" type="ORF">M8T91_00065</name>
</gene>
<name>A0ABY9EA07_9GAMM</name>
<dbReference type="InterPro" id="IPR009061">
    <property type="entry name" value="DNA-bd_dom_put_sf"/>
</dbReference>
<evidence type="ECO:0000313" key="3">
    <source>
        <dbReference type="EMBL" id="WKD49858.1"/>
    </source>
</evidence>
<dbReference type="SUPFAM" id="SSF46955">
    <property type="entry name" value="Putative DNA-binding domain"/>
    <property type="match status" value="1"/>
</dbReference>
<evidence type="ECO:0000313" key="4">
    <source>
        <dbReference type="Proteomes" id="UP001321520"/>
    </source>
</evidence>
<organism evidence="3 4">
    <name type="scientific">Microbulbifer spongiae</name>
    <dbReference type="NCBI Taxonomy" id="2944933"/>
    <lineage>
        <taxon>Bacteria</taxon>
        <taxon>Pseudomonadati</taxon>
        <taxon>Pseudomonadota</taxon>
        <taxon>Gammaproteobacteria</taxon>
        <taxon>Cellvibrionales</taxon>
        <taxon>Microbulbiferaceae</taxon>
        <taxon>Microbulbifer</taxon>
    </lineage>
</organism>
<dbReference type="PANTHER" id="PTHR30204">
    <property type="entry name" value="REDOX-CYCLING DRUG-SENSING TRANSCRIPTIONAL ACTIVATOR SOXR"/>
    <property type="match status" value="1"/>
</dbReference>
<dbReference type="PANTHER" id="PTHR30204:SF92">
    <property type="entry name" value="HTH-TYPE TRANSCRIPTIONAL REGULATOR ZNTR"/>
    <property type="match status" value="1"/>
</dbReference>
<dbReference type="InterPro" id="IPR011791">
    <property type="entry name" value="CadR-PbrR"/>
</dbReference>
<evidence type="ECO:0000259" key="2">
    <source>
        <dbReference type="PROSITE" id="PS50937"/>
    </source>
</evidence>